<dbReference type="Proteomes" id="UP000000529">
    <property type="component" value="Chromosome"/>
</dbReference>
<sequence>MPDKHLQKARTNKNRLLAKIFSKFFLRCGDLHQNNLFVSWKAMASDRSKGEYWFSNTTKNEQVPRHLFTILSTSSDCFGVVLQ</sequence>
<organism evidence="1 2">
    <name type="scientific">Protochlamydia amoebophila (strain UWE25)</name>
    <dbReference type="NCBI Taxonomy" id="264201"/>
    <lineage>
        <taxon>Bacteria</taxon>
        <taxon>Pseudomonadati</taxon>
        <taxon>Chlamydiota</taxon>
        <taxon>Chlamydiia</taxon>
        <taxon>Parachlamydiales</taxon>
        <taxon>Parachlamydiaceae</taxon>
        <taxon>Candidatus Protochlamydia</taxon>
    </lineage>
</organism>
<keyword evidence="2" id="KW-1185">Reference proteome</keyword>
<dbReference type="HOGENOM" id="CLU_2539531_0_0_0"/>
<reference evidence="1 2" key="1">
    <citation type="journal article" date="2004" name="Science">
        <title>Illuminating the evolutionary history of chlamydiae.</title>
        <authorList>
            <person name="Horn M."/>
            <person name="Collingro A."/>
            <person name="Schmitz-Esser S."/>
            <person name="Beier C.L."/>
            <person name="Purkhold U."/>
            <person name="Fartmann B."/>
            <person name="Brandt P."/>
            <person name="Nyakatura G.J."/>
            <person name="Droege M."/>
            <person name="Frishman D."/>
            <person name="Rattei T."/>
            <person name="Mewes H."/>
            <person name="Wagner M."/>
        </authorList>
    </citation>
    <scope>NUCLEOTIDE SEQUENCE [LARGE SCALE GENOMIC DNA]</scope>
    <source>
        <strain evidence="1 2">UWE25</strain>
    </source>
</reference>
<dbReference type="AlphaFoldDB" id="Q6MCZ1"/>
<dbReference type="EMBL" id="BX908798">
    <property type="protein sequence ID" value="CAF23558.1"/>
    <property type="molecule type" value="Genomic_DNA"/>
</dbReference>
<evidence type="ECO:0000313" key="1">
    <source>
        <dbReference type="EMBL" id="CAF23558.1"/>
    </source>
</evidence>
<accession>Q6MCZ1</accession>
<evidence type="ECO:0000313" key="2">
    <source>
        <dbReference type="Proteomes" id="UP000000529"/>
    </source>
</evidence>
<name>Q6MCZ1_PARUW</name>
<protein>
    <submittedName>
        <fullName evidence="1">Uncharacterized protein</fullName>
    </submittedName>
</protein>
<gene>
    <name evidence="1" type="ORF">PC_RS04010</name>
</gene>
<dbReference type="KEGG" id="pcu:PC_RS04010"/>
<proteinExistence type="predicted"/>